<dbReference type="PROSITE" id="PS01313">
    <property type="entry name" value="LIPB"/>
    <property type="match status" value="1"/>
</dbReference>
<evidence type="ECO:0000256" key="1">
    <source>
        <dbReference type="ARBA" id="ARBA00004821"/>
    </source>
</evidence>
<dbReference type="InterPro" id="IPR045864">
    <property type="entry name" value="aa-tRNA-synth_II/BPL/LPL"/>
</dbReference>
<organism evidence="7 8">
    <name type="scientific">Panaeolus cyanescens</name>
    <dbReference type="NCBI Taxonomy" id="181874"/>
    <lineage>
        <taxon>Eukaryota</taxon>
        <taxon>Fungi</taxon>
        <taxon>Dikarya</taxon>
        <taxon>Basidiomycota</taxon>
        <taxon>Agaricomycotina</taxon>
        <taxon>Agaricomycetes</taxon>
        <taxon>Agaricomycetidae</taxon>
        <taxon>Agaricales</taxon>
        <taxon>Agaricineae</taxon>
        <taxon>Galeropsidaceae</taxon>
        <taxon>Panaeolus</taxon>
    </lineage>
</organism>
<dbReference type="STRING" id="181874.A0A409VA61"/>
<name>A0A409VA61_9AGAR</name>
<comment type="similarity">
    <text evidence="2">Belongs to the LipB family.</text>
</comment>
<dbReference type="InterPro" id="IPR020605">
    <property type="entry name" value="Octanoyltransferase_CS"/>
</dbReference>
<keyword evidence="4" id="KW-0808">Transferase</keyword>
<dbReference type="AlphaFoldDB" id="A0A409VA61"/>
<comment type="caution">
    <text evidence="7">The sequence shown here is derived from an EMBL/GenBank/DDBJ whole genome shotgun (WGS) entry which is preliminary data.</text>
</comment>
<dbReference type="OrthoDB" id="19908at2759"/>
<protein>
    <recommendedName>
        <fullName evidence="3">lipoyl(octanoyl) transferase</fullName>
        <ecNumber evidence="3">2.3.1.181</ecNumber>
    </recommendedName>
</protein>
<dbReference type="EMBL" id="NHTK01006113">
    <property type="protein sequence ID" value="PPQ63708.1"/>
    <property type="molecule type" value="Genomic_DNA"/>
</dbReference>
<dbReference type="SUPFAM" id="SSF55681">
    <property type="entry name" value="Class II aaRS and biotin synthetases"/>
    <property type="match status" value="1"/>
</dbReference>
<dbReference type="Pfam" id="PF21948">
    <property type="entry name" value="LplA-B_cat"/>
    <property type="match status" value="1"/>
</dbReference>
<evidence type="ECO:0000256" key="3">
    <source>
        <dbReference type="ARBA" id="ARBA00012334"/>
    </source>
</evidence>
<evidence type="ECO:0000313" key="7">
    <source>
        <dbReference type="EMBL" id="PPQ63708.1"/>
    </source>
</evidence>
<proteinExistence type="inferred from homology"/>
<dbReference type="EC" id="2.3.1.181" evidence="3"/>
<accession>A0A409VA61</accession>
<dbReference type="FunCoup" id="A0A409VA61">
    <property type="interactions" value="488"/>
</dbReference>
<comment type="pathway">
    <text evidence="1">Protein modification; protein lipoylation via endogenous pathway; protein N(6)-(lipoyl)lysine from octanoyl-[acyl-carrier-protein]: step 1/2.</text>
</comment>
<dbReference type="PROSITE" id="PS51733">
    <property type="entry name" value="BPL_LPL_CATALYTIC"/>
    <property type="match status" value="1"/>
</dbReference>
<sequence length="265" mass="29502">MSSLPVYYHVFARPIPYILASAAQDSIHKLQLETRIKNKNLSPDILLLLEHRPTYTAGRRQQHDELAQHRTRLQRLGADFVSASRGGQLTYHGPGQIVGYPLIDLSKYSPTMGARDYVCRIQKLLQAYLKNSHAIPHSPSEHTGVFLDPHTKIASIGVQIRHRLTSHGFAINITSDPLPWFNQIVACGLDDVKAGSIQSRLRKPVTVSTEYHNIVNHFGEAFGRDMLPFDPTVHSEIGQIISQLESLAEQAGSCPISPHLNADPN</sequence>
<dbReference type="Proteomes" id="UP000284842">
    <property type="component" value="Unassembled WGS sequence"/>
</dbReference>
<dbReference type="Gene3D" id="3.30.930.10">
    <property type="entry name" value="Bira Bifunctional Protein, Domain 2"/>
    <property type="match status" value="1"/>
</dbReference>
<reference evidence="7 8" key="1">
    <citation type="journal article" date="2018" name="Evol. Lett.">
        <title>Horizontal gene cluster transfer increased hallucinogenic mushroom diversity.</title>
        <authorList>
            <person name="Reynolds H.T."/>
            <person name="Vijayakumar V."/>
            <person name="Gluck-Thaler E."/>
            <person name="Korotkin H.B."/>
            <person name="Matheny P.B."/>
            <person name="Slot J.C."/>
        </authorList>
    </citation>
    <scope>NUCLEOTIDE SEQUENCE [LARGE SCALE GENOMIC DNA]</scope>
    <source>
        <strain evidence="7 8">2629</strain>
    </source>
</reference>
<evidence type="ECO:0000256" key="5">
    <source>
        <dbReference type="ARBA" id="ARBA00023315"/>
    </source>
</evidence>
<evidence type="ECO:0000256" key="4">
    <source>
        <dbReference type="ARBA" id="ARBA00022679"/>
    </source>
</evidence>
<dbReference type="GO" id="GO:0033819">
    <property type="term" value="F:lipoyl(octanoyl) transferase activity"/>
    <property type="evidence" value="ECO:0007669"/>
    <property type="project" value="UniProtKB-EC"/>
</dbReference>
<dbReference type="PANTHER" id="PTHR10993">
    <property type="entry name" value="OCTANOYLTRANSFERASE"/>
    <property type="match status" value="1"/>
</dbReference>
<dbReference type="InParanoid" id="A0A409VA61"/>
<dbReference type="GO" id="GO:0009249">
    <property type="term" value="P:protein lipoylation"/>
    <property type="evidence" value="ECO:0007669"/>
    <property type="project" value="InterPro"/>
</dbReference>
<dbReference type="InterPro" id="IPR004143">
    <property type="entry name" value="BPL_LPL_catalytic"/>
</dbReference>
<dbReference type="NCBIfam" id="TIGR00214">
    <property type="entry name" value="lipB"/>
    <property type="match status" value="1"/>
</dbReference>
<keyword evidence="5" id="KW-0012">Acyltransferase</keyword>
<dbReference type="UniPathway" id="UPA00538">
    <property type="reaction ID" value="UER00592"/>
</dbReference>
<evidence type="ECO:0000256" key="2">
    <source>
        <dbReference type="ARBA" id="ARBA00007907"/>
    </source>
</evidence>
<evidence type="ECO:0000313" key="8">
    <source>
        <dbReference type="Proteomes" id="UP000284842"/>
    </source>
</evidence>
<dbReference type="PANTHER" id="PTHR10993:SF7">
    <property type="entry name" value="LIPOYLTRANSFERASE 2, MITOCHONDRIAL-RELATED"/>
    <property type="match status" value="1"/>
</dbReference>
<evidence type="ECO:0000259" key="6">
    <source>
        <dbReference type="PROSITE" id="PS51733"/>
    </source>
</evidence>
<keyword evidence="8" id="KW-1185">Reference proteome</keyword>
<dbReference type="InterPro" id="IPR000544">
    <property type="entry name" value="Octanoyltransferase"/>
</dbReference>
<feature type="domain" description="BPL/LPL catalytic" evidence="6">
    <location>
        <begin position="40"/>
        <end position="226"/>
    </location>
</feature>
<gene>
    <name evidence="7" type="ORF">CVT24_004288</name>
</gene>